<organism evidence="2 3">
    <name type="scientific">Desmophyllum pertusum</name>
    <dbReference type="NCBI Taxonomy" id="174260"/>
    <lineage>
        <taxon>Eukaryota</taxon>
        <taxon>Metazoa</taxon>
        <taxon>Cnidaria</taxon>
        <taxon>Anthozoa</taxon>
        <taxon>Hexacorallia</taxon>
        <taxon>Scleractinia</taxon>
        <taxon>Caryophylliina</taxon>
        <taxon>Caryophylliidae</taxon>
        <taxon>Desmophyllum</taxon>
    </lineage>
</organism>
<feature type="coiled-coil region" evidence="1">
    <location>
        <begin position="134"/>
        <end position="161"/>
    </location>
</feature>
<evidence type="ECO:0000256" key="1">
    <source>
        <dbReference type="SAM" id="Coils"/>
    </source>
</evidence>
<reference evidence="2" key="1">
    <citation type="submission" date="2023-01" db="EMBL/GenBank/DDBJ databases">
        <title>Genome assembly of the deep-sea coral Lophelia pertusa.</title>
        <authorList>
            <person name="Herrera S."/>
            <person name="Cordes E."/>
        </authorList>
    </citation>
    <scope>NUCLEOTIDE SEQUENCE</scope>
    <source>
        <strain evidence="2">USNM1676648</strain>
        <tissue evidence="2">Polyp</tissue>
    </source>
</reference>
<comment type="caution">
    <text evidence="2">The sequence shown here is derived from an EMBL/GenBank/DDBJ whole genome shotgun (WGS) entry which is preliminary data.</text>
</comment>
<name>A0A9W9YZ96_9CNID</name>
<dbReference type="SUPFAM" id="SSF57997">
    <property type="entry name" value="Tropomyosin"/>
    <property type="match status" value="1"/>
</dbReference>
<sequence>MGHAVDQSLLSLVKELITKYKRTEADQSAIQGSLVQQRTEQIEIQNTVAYLQDQHDEQLEVFMEWKEQQMKENKGILQKLVAVEKTLSEELLNRVQGVEESLGGVEESLGGVEESLGGVEERLGGVEESLGGVISQTDERVKQLEENVRDLGMKDERAEASPMETFDVKTCRSKLAEHYKRTAKVPTSVGPKNLRCIFIRSTLDCPW</sequence>
<gene>
    <name evidence="2" type="ORF">OS493_020540</name>
</gene>
<dbReference type="Proteomes" id="UP001163046">
    <property type="component" value="Unassembled WGS sequence"/>
</dbReference>
<evidence type="ECO:0000313" key="3">
    <source>
        <dbReference type="Proteomes" id="UP001163046"/>
    </source>
</evidence>
<keyword evidence="3" id="KW-1185">Reference proteome</keyword>
<evidence type="ECO:0000313" key="2">
    <source>
        <dbReference type="EMBL" id="KAJ7372115.1"/>
    </source>
</evidence>
<proteinExistence type="predicted"/>
<accession>A0A9W9YZ96</accession>
<dbReference type="EMBL" id="MU826838">
    <property type="protein sequence ID" value="KAJ7372115.1"/>
    <property type="molecule type" value="Genomic_DNA"/>
</dbReference>
<dbReference type="OrthoDB" id="6016049at2759"/>
<dbReference type="AlphaFoldDB" id="A0A9W9YZ96"/>
<protein>
    <submittedName>
        <fullName evidence="2">Uncharacterized protein</fullName>
    </submittedName>
</protein>
<keyword evidence="1" id="KW-0175">Coiled coil</keyword>